<dbReference type="EC" id="6.3.4.19" evidence="8"/>
<evidence type="ECO:0000256" key="8">
    <source>
        <dbReference type="HAMAP-Rule" id="MF_01161"/>
    </source>
</evidence>
<comment type="similarity">
    <text evidence="8">Belongs to the tRNA(Ile)-lysidine synthase family.</text>
</comment>
<keyword evidence="6 8" id="KW-0067">ATP-binding</keyword>
<dbReference type="GO" id="GO:0005524">
    <property type="term" value="F:ATP binding"/>
    <property type="evidence" value="ECO:0007669"/>
    <property type="project" value="UniProtKB-UniRule"/>
</dbReference>
<evidence type="ECO:0000256" key="4">
    <source>
        <dbReference type="ARBA" id="ARBA00022694"/>
    </source>
</evidence>
<comment type="caution">
    <text evidence="10">The sequence shown here is derived from an EMBL/GenBank/DDBJ whole genome shotgun (WGS) entry which is preliminary data.</text>
</comment>
<dbReference type="PANTHER" id="PTHR43033:SF1">
    <property type="entry name" value="TRNA(ILE)-LYSIDINE SYNTHASE-RELATED"/>
    <property type="match status" value="1"/>
</dbReference>
<keyword evidence="11" id="KW-1185">Reference proteome</keyword>
<dbReference type="SUPFAM" id="SSF56037">
    <property type="entry name" value="PheT/TilS domain"/>
    <property type="match status" value="1"/>
</dbReference>
<evidence type="ECO:0000313" key="10">
    <source>
        <dbReference type="EMBL" id="KAB1435885.1"/>
    </source>
</evidence>
<gene>
    <name evidence="8 10" type="primary">tilS</name>
    <name evidence="10" type="ORF">F7O84_16040</name>
</gene>
<evidence type="ECO:0000313" key="11">
    <source>
        <dbReference type="Proteomes" id="UP000461768"/>
    </source>
</evidence>
<comment type="function">
    <text evidence="8">Ligates lysine onto the cytidine present at position 34 of the AUA codon-specific tRNA(Ile) that contains the anticodon CAU, in an ATP-dependent manner. Cytidine is converted to lysidine, thus changing the amino acid specificity of the tRNA from methionine to isoleucine.</text>
</comment>
<reference evidence="10 11" key="1">
    <citation type="submission" date="2019-09" db="EMBL/GenBank/DDBJ databases">
        <authorList>
            <person name="Valk L.C."/>
        </authorList>
    </citation>
    <scope>NUCLEOTIDE SEQUENCE [LARGE SCALE GENOMIC DNA]</scope>
    <source>
        <strain evidence="10">GalUA</strain>
    </source>
</reference>
<evidence type="ECO:0000256" key="1">
    <source>
        <dbReference type="ARBA" id="ARBA00004496"/>
    </source>
</evidence>
<evidence type="ECO:0000256" key="2">
    <source>
        <dbReference type="ARBA" id="ARBA00022490"/>
    </source>
</evidence>
<dbReference type="GO" id="GO:0005737">
    <property type="term" value="C:cytoplasm"/>
    <property type="evidence" value="ECO:0007669"/>
    <property type="project" value="UniProtKB-SubCell"/>
</dbReference>
<comment type="domain">
    <text evidence="8">The N-terminal region contains the highly conserved SGGXDS motif, predicted to be a P-loop motif involved in ATP binding.</text>
</comment>
<dbReference type="EMBL" id="WAGX01000007">
    <property type="protein sequence ID" value="KAB1435885.1"/>
    <property type="molecule type" value="Genomic_DNA"/>
</dbReference>
<dbReference type="InterPro" id="IPR012094">
    <property type="entry name" value="tRNA_Ile_lys_synt"/>
</dbReference>
<reference evidence="10 11" key="2">
    <citation type="submission" date="2020-02" db="EMBL/GenBank/DDBJ databases">
        <title>Candidatus Galacturonibacter soehngenii shows hetero-acetogenic catabolism of galacturonic acid but lacks a canonical carbon monoxide dehydrogenase/acetyl-CoA synthase complex.</title>
        <authorList>
            <person name="Diender M."/>
            <person name="Stouten G.R."/>
            <person name="Petersen J.F."/>
            <person name="Nielsen P.H."/>
            <person name="Dueholm M.S."/>
            <person name="Pronk J.T."/>
            <person name="Van Loosdrecht M.C.M."/>
        </authorList>
    </citation>
    <scope>NUCLEOTIDE SEQUENCE [LARGE SCALE GENOMIC DNA]</scope>
    <source>
        <strain evidence="10">GalUA</strain>
    </source>
</reference>
<dbReference type="Gene3D" id="3.40.50.620">
    <property type="entry name" value="HUPs"/>
    <property type="match status" value="1"/>
</dbReference>
<feature type="domain" description="Lysidine-tRNA(Ile) synthetase C-terminal" evidence="9">
    <location>
        <begin position="381"/>
        <end position="453"/>
    </location>
</feature>
<dbReference type="InterPro" id="IPR014729">
    <property type="entry name" value="Rossmann-like_a/b/a_fold"/>
</dbReference>
<dbReference type="Gene3D" id="3.30.465.60">
    <property type="match status" value="1"/>
</dbReference>
<feature type="binding site" evidence="8">
    <location>
        <begin position="26"/>
        <end position="31"/>
    </location>
    <ligand>
        <name>ATP</name>
        <dbReference type="ChEBI" id="CHEBI:30616"/>
    </ligand>
</feature>
<dbReference type="InterPro" id="IPR012795">
    <property type="entry name" value="tRNA_Ile_lys_synt_N"/>
</dbReference>
<dbReference type="PANTHER" id="PTHR43033">
    <property type="entry name" value="TRNA(ILE)-LYSIDINE SYNTHASE-RELATED"/>
    <property type="match status" value="1"/>
</dbReference>
<comment type="catalytic activity">
    <reaction evidence="7 8">
        <text>cytidine(34) in tRNA(Ile2) + L-lysine + ATP = lysidine(34) in tRNA(Ile2) + AMP + diphosphate + H(+)</text>
        <dbReference type="Rhea" id="RHEA:43744"/>
        <dbReference type="Rhea" id="RHEA-COMP:10625"/>
        <dbReference type="Rhea" id="RHEA-COMP:10670"/>
        <dbReference type="ChEBI" id="CHEBI:15378"/>
        <dbReference type="ChEBI" id="CHEBI:30616"/>
        <dbReference type="ChEBI" id="CHEBI:32551"/>
        <dbReference type="ChEBI" id="CHEBI:33019"/>
        <dbReference type="ChEBI" id="CHEBI:82748"/>
        <dbReference type="ChEBI" id="CHEBI:83665"/>
        <dbReference type="ChEBI" id="CHEBI:456215"/>
        <dbReference type="EC" id="6.3.4.19"/>
    </reaction>
</comment>
<evidence type="ECO:0000256" key="5">
    <source>
        <dbReference type="ARBA" id="ARBA00022741"/>
    </source>
</evidence>
<dbReference type="SMART" id="SM00977">
    <property type="entry name" value="TilS_C"/>
    <property type="match status" value="1"/>
</dbReference>
<evidence type="ECO:0000259" key="9">
    <source>
        <dbReference type="SMART" id="SM00977"/>
    </source>
</evidence>
<dbReference type="OrthoDB" id="9807403at2"/>
<dbReference type="Pfam" id="PF01171">
    <property type="entry name" value="ATP_bind_3"/>
    <property type="match status" value="1"/>
</dbReference>
<dbReference type="GO" id="GO:0006400">
    <property type="term" value="P:tRNA modification"/>
    <property type="evidence" value="ECO:0007669"/>
    <property type="project" value="UniProtKB-UniRule"/>
</dbReference>
<dbReference type="GO" id="GO:0032267">
    <property type="term" value="F:tRNA(Ile)-lysidine synthase activity"/>
    <property type="evidence" value="ECO:0007669"/>
    <property type="project" value="UniProtKB-EC"/>
</dbReference>
<dbReference type="NCBIfam" id="TIGR02433">
    <property type="entry name" value="lysidine_TilS_C"/>
    <property type="match status" value="1"/>
</dbReference>
<protein>
    <recommendedName>
        <fullName evidence="8">tRNA(Ile)-lysidine synthase</fullName>
        <ecNumber evidence="8">6.3.4.19</ecNumber>
    </recommendedName>
    <alternativeName>
        <fullName evidence="8">tRNA(Ile)-2-lysyl-cytidine synthase</fullName>
    </alternativeName>
    <alternativeName>
        <fullName evidence="8">tRNA(Ile)-lysidine synthetase</fullName>
    </alternativeName>
</protein>
<evidence type="ECO:0000256" key="6">
    <source>
        <dbReference type="ARBA" id="ARBA00022840"/>
    </source>
</evidence>
<dbReference type="CDD" id="cd01992">
    <property type="entry name" value="TilS_N"/>
    <property type="match status" value="1"/>
</dbReference>
<dbReference type="SUPFAM" id="SSF82829">
    <property type="entry name" value="MesJ substrate recognition domain-like"/>
    <property type="match status" value="1"/>
</dbReference>
<keyword evidence="4 8" id="KW-0819">tRNA processing</keyword>
<dbReference type="Proteomes" id="UP000461768">
    <property type="component" value="Unassembled WGS sequence"/>
</dbReference>
<evidence type="ECO:0000256" key="3">
    <source>
        <dbReference type="ARBA" id="ARBA00022598"/>
    </source>
</evidence>
<keyword evidence="3 8" id="KW-0436">Ligase</keyword>
<dbReference type="InterPro" id="IPR012796">
    <property type="entry name" value="Lysidine-tRNA-synth_C"/>
</dbReference>
<dbReference type="SUPFAM" id="SSF52402">
    <property type="entry name" value="Adenine nucleotide alpha hydrolases-like"/>
    <property type="match status" value="1"/>
</dbReference>
<dbReference type="HAMAP" id="MF_01161">
    <property type="entry name" value="tRNA_Ile_lys_synt"/>
    <property type="match status" value="1"/>
</dbReference>
<comment type="subcellular location">
    <subcellularLocation>
        <location evidence="1 8">Cytoplasm</location>
    </subcellularLocation>
</comment>
<keyword evidence="5 8" id="KW-0547">Nucleotide-binding</keyword>
<sequence>MVNNVLQFIREKEMLLPNDRVIVGVSGGADSVCLLDILAQIKEVIPIAIYVVHIEHGIRGEESIRDAEYVKHLAKSYQLEYKMFSYDVLAEADKNSLGTEEMARILRYQAFEIARKEFHCNKIAVAHNKNDNAETLLLHLFRGSGLKGLSAIMPVRDHIIRPLLCVERSEIEDYLKLRQIDYCTDYTNFEDDYTRNKIRLNILSYVKDNINQQVISHVDMAAKIIYEAWEFLEEETDKVYRSCVESKDKEELINISKLNDVSDILKKNIIRKCIENVSKSLKDITNVHVELILSLQTQQVGKLVHLPYGIVAKRGYEEIIITREKHQNIPVKESLSIQVPGIYYFKGHQFIFSLEEKEKNQIIPENRYTKWFDYDKIGNDLLLRTRETGDYFVVNASGGTKKLKSYFIDEKIEREKRDVIPVLCDKNHVIWAIGYRISEAYKVNKDTKKILRVQVNGGNGNG</sequence>
<dbReference type="Pfam" id="PF11734">
    <property type="entry name" value="TilS_C"/>
    <property type="match status" value="1"/>
</dbReference>
<dbReference type="NCBIfam" id="TIGR02432">
    <property type="entry name" value="lysidine_TilS_N"/>
    <property type="match status" value="1"/>
</dbReference>
<dbReference type="AlphaFoldDB" id="A0A7V7QI93"/>
<dbReference type="RefSeq" id="WP_151147569.1">
    <property type="nucleotide sequence ID" value="NZ_WAGX01000007.1"/>
</dbReference>
<accession>A0A7V7QI93</accession>
<name>A0A7V7QI93_9FIRM</name>
<keyword evidence="2 8" id="KW-0963">Cytoplasm</keyword>
<dbReference type="InterPro" id="IPR011063">
    <property type="entry name" value="TilS/TtcA_N"/>
</dbReference>
<organism evidence="10 11">
    <name type="scientific">Candidatus Galacturonatibacter soehngenii</name>
    <dbReference type="NCBI Taxonomy" id="2307010"/>
    <lineage>
        <taxon>Bacteria</taxon>
        <taxon>Bacillati</taxon>
        <taxon>Bacillota</taxon>
        <taxon>Clostridia</taxon>
        <taxon>Lachnospirales</taxon>
        <taxon>Lachnospiraceae</taxon>
        <taxon>Candidatus Galacturonatibacter</taxon>
    </lineage>
</organism>
<proteinExistence type="inferred from homology"/>
<evidence type="ECO:0000256" key="7">
    <source>
        <dbReference type="ARBA" id="ARBA00048539"/>
    </source>
</evidence>